<dbReference type="InterPro" id="IPR053924">
    <property type="entry name" value="RecX_HTH_2nd"/>
</dbReference>
<dbReference type="InterPro" id="IPR003783">
    <property type="entry name" value="Regulatory_RecX"/>
</dbReference>
<accession>A0A645A9R6</accession>
<evidence type="ECO:0000259" key="7">
    <source>
        <dbReference type="Pfam" id="PF21982"/>
    </source>
</evidence>
<feature type="domain" description="RecX third three-helical" evidence="6">
    <location>
        <begin position="154"/>
        <end position="197"/>
    </location>
</feature>
<keyword evidence="4" id="KW-0963">Cytoplasm</keyword>
<dbReference type="Pfam" id="PF02631">
    <property type="entry name" value="RecX_HTH2"/>
    <property type="match status" value="1"/>
</dbReference>
<evidence type="ECO:0000259" key="6">
    <source>
        <dbReference type="Pfam" id="PF21981"/>
    </source>
</evidence>
<dbReference type="Gene3D" id="1.10.10.10">
    <property type="entry name" value="Winged helix-like DNA-binding domain superfamily/Winged helix DNA-binding domain"/>
    <property type="match status" value="3"/>
</dbReference>
<gene>
    <name evidence="8" type="primary">recX_26</name>
    <name evidence="8" type="ORF">SDC9_95769</name>
</gene>
<dbReference type="AlphaFoldDB" id="A0A645A9R6"/>
<dbReference type="InterPro" id="IPR036388">
    <property type="entry name" value="WH-like_DNA-bd_sf"/>
</dbReference>
<comment type="subcellular location">
    <subcellularLocation>
        <location evidence="1">Cytoplasm</location>
    </subcellularLocation>
</comment>
<comment type="caution">
    <text evidence="8">The sequence shown here is derived from an EMBL/GenBank/DDBJ whole genome shotgun (WGS) entry which is preliminary data.</text>
</comment>
<comment type="similarity">
    <text evidence="2">Belongs to the RecX family.</text>
</comment>
<dbReference type="Pfam" id="PF21981">
    <property type="entry name" value="RecX_HTH3"/>
    <property type="match status" value="1"/>
</dbReference>
<evidence type="ECO:0000313" key="8">
    <source>
        <dbReference type="EMBL" id="MPM49041.1"/>
    </source>
</evidence>
<dbReference type="PANTHER" id="PTHR33602">
    <property type="entry name" value="REGULATORY PROTEIN RECX FAMILY PROTEIN"/>
    <property type="match status" value="1"/>
</dbReference>
<dbReference type="GO" id="GO:0005737">
    <property type="term" value="C:cytoplasm"/>
    <property type="evidence" value="ECO:0007669"/>
    <property type="project" value="UniProtKB-SubCell"/>
</dbReference>
<sequence length="212" mass="24303">MMEQEITGIKVQKRNPDRVSIYLDGEYAFGLSRIVAAWLSIGQRLSEEKIEALRAKDGNEVAYQRALRLISHRPRTRKEIHQKLIEKGFEDTQAQAVIARLAEAGLVEDREFARLWVENRNQSHPRSQRLMKLELMQKGVAVEEIEGALVDSADDADLATQAAMQQIRKYAGLEWTEFRKKLSAFLMRRGFSYGTIAPVVQSVWESVRKDQS</sequence>
<dbReference type="PANTHER" id="PTHR33602:SF1">
    <property type="entry name" value="REGULATORY PROTEIN RECX FAMILY PROTEIN"/>
    <property type="match status" value="1"/>
</dbReference>
<evidence type="ECO:0000256" key="3">
    <source>
        <dbReference type="ARBA" id="ARBA00018111"/>
    </source>
</evidence>
<proteinExistence type="inferred from homology"/>
<name>A0A645A9R6_9ZZZZ</name>
<protein>
    <recommendedName>
        <fullName evidence="3">Regulatory protein RecX</fullName>
    </recommendedName>
</protein>
<reference evidence="8" key="1">
    <citation type="submission" date="2019-08" db="EMBL/GenBank/DDBJ databases">
        <authorList>
            <person name="Kucharzyk K."/>
            <person name="Murdoch R.W."/>
            <person name="Higgins S."/>
            <person name="Loffler F."/>
        </authorList>
    </citation>
    <scope>NUCLEOTIDE SEQUENCE</scope>
</reference>
<evidence type="ECO:0000256" key="2">
    <source>
        <dbReference type="ARBA" id="ARBA00009695"/>
    </source>
</evidence>
<dbReference type="InterPro" id="IPR053926">
    <property type="entry name" value="RecX_HTH_1st"/>
</dbReference>
<evidence type="ECO:0000259" key="5">
    <source>
        <dbReference type="Pfam" id="PF02631"/>
    </source>
</evidence>
<dbReference type="HAMAP" id="MF_01114">
    <property type="entry name" value="RecX"/>
    <property type="match status" value="1"/>
</dbReference>
<dbReference type="EMBL" id="VSSQ01012357">
    <property type="protein sequence ID" value="MPM49041.1"/>
    <property type="molecule type" value="Genomic_DNA"/>
</dbReference>
<feature type="domain" description="RecX second three-helical" evidence="5">
    <location>
        <begin position="109"/>
        <end position="149"/>
    </location>
</feature>
<evidence type="ECO:0000256" key="4">
    <source>
        <dbReference type="ARBA" id="ARBA00022490"/>
    </source>
</evidence>
<feature type="domain" description="RecX first three-helical" evidence="7">
    <location>
        <begin position="62"/>
        <end position="101"/>
    </location>
</feature>
<dbReference type="InterPro" id="IPR053925">
    <property type="entry name" value="RecX_HTH_3rd"/>
</dbReference>
<dbReference type="Pfam" id="PF21982">
    <property type="entry name" value="RecX_HTH1"/>
    <property type="match status" value="1"/>
</dbReference>
<organism evidence="8">
    <name type="scientific">bioreactor metagenome</name>
    <dbReference type="NCBI Taxonomy" id="1076179"/>
    <lineage>
        <taxon>unclassified sequences</taxon>
        <taxon>metagenomes</taxon>
        <taxon>ecological metagenomes</taxon>
    </lineage>
</organism>
<evidence type="ECO:0000256" key="1">
    <source>
        <dbReference type="ARBA" id="ARBA00004496"/>
    </source>
</evidence>
<dbReference type="GO" id="GO:0006282">
    <property type="term" value="P:regulation of DNA repair"/>
    <property type="evidence" value="ECO:0007669"/>
    <property type="project" value="InterPro"/>
</dbReference>